<dbReference type="AlphaFoldDB" id="A0AAE9XS61"/>
<dbReference type="Gene3D" id="3.10.420.10">
    <property type="entry name" value="SecB-like"/>
    <property type="match status" value="1"/>
</dbReference>
<gene>
    <name evidence="2" type="ORF">PML80_04290</name>
</gene>
<name>A0AAE9XS61_9LACT</name>
<reference evidence="2" key="1">
    <citation type="submission" date="2023-01" db="EMBL/GenBank/DDBJ databases">
        <title>Oxazolidinone resistance genes in florfenicol resistant enterococci from beef cattle and veal calves at slaughter.</title>
        <authorList>
            <person name="Biggel M."/>
        </authorList>
    </citation>
    <scope>NUCLEOTIDE SEQUENCE</scope>
    <source>
        <strain evidence="2">K79-1</strain>
    </source>
</reference>
<dbReference type="GO" id="GO:0015031">
    <property type="term" value="P:protein transport"/>
    <property type="evidence" value="ECO:0007669"/>
    <property type="project" value="InterPro"/>
</dbReference>
<dbReference type="SUPFAM" id="SSF54611">
    <property type="entry name" value="SecB-like"/>
    <property type="match status" value="1"/>
</dbReference>
<proteinExistence type="inferred from homology"/>
<dbReference type="Pfam" id="PF02556">
    <property type="entry name" value="SecB"/>
    <property type="match status" value="1"/>
</dbReference>
<dbReference type="InterPro" id="IPR035958">
    <property type="entry name" value="SecB-like_sf"/>
</dbReference>
<dbReference type="RefSeq" id="WP_271736587.1">
    <property type="nucleotide sequence ID" value="NZ_CP116590.1"/>
</dbReference>
<dbReference type="GO" id="GO:0051082">
    <property type="term" value="F:unfolded protein binding"/>
    <property type="evidence" value="ECO:0007669"/>
    <property type="project" value="InterPro"/>
</dbReference>
<comment type="similarity">
    <text evidence="1">Belongs to the SecB family.</text>
</comment>
<evidence type="ECO:0000313" key="3">
    <source>
        <dbReference type="Proteomes" id="UP001179483"/>
    </source>
</evidence>
<accession>A0AAE9XS61</accession>
<protein>
    <submittedName>
        <fullName evidence="2">Protein-export chaperone SecB</fullName>
    </submittedName>
</protein>
<sequence>MENPISIKFEDYIVESFNYRMNPMFDAEKSEHKLSMSMDIRAIINYSDDHAMVNIIGKFGNETDDECPFVIEVEITGIFILSLNEDRDMEEFAPNLIAILFPYLRSLVSSISEKNNVFPLYTVPVMNIYQMLKEEGTLEIIDSRNK</sequence>
<dbReference type="GO" id="GO:0051262">
    <property type="term" value="P:protein tetramerization"/>
    <property type="evidence" value="ECO:0007669"/>
    <property type="project" value="InterPro"/>
</dbReference>
<organism evidence="2 3">
    <name type="scientific">Aerococcus urinaeequi</name>
    <dbReference type="NCBI Taxonomy" id="51665"/>
    <lineage>
        <taxon>Bacteria</taxon>
        <taxon>Bacillati</taxon>
        <taxon>Bacillota</taxon>
        <taxon>Bacilli</taxon>
        <taxon>Lactobacillales</taxon>
        <taxon>Aerococcaceae</taxon>
        <taxon>Aerococcus</taxon>
    </lineage>
</organism>
<dbReference type="InterPro" id="IPR003708">
    <property type="entry name" value="SecB"/>
</dbReference>
<dbReference type="Proteomes" id="UP001179483">
    <property type="component" value="Chromosome"/>
</dbReference>
<evidence type="ECO:0000256" key="1">
    <source>
        <dbReference type="ARBA" id="ARBA00009990"/>
    </source>
</evidence>
<evidence type="ECO:0000313" key="2">
    <source>
        <dbReference type="EMBL" id="WCG38553.1"/>
    </source>
</evidence>
<dbReference type="EMBL" id="CP116590">
    <property type="protein sequence ID" value="WCG38553.1"/>
    <property type="molecule type" value="Genomic_DNA"/>
</dbReference>